<keyword evidence="2" id="KW-1185">Reference proteome</keyword>
<accession>A0A6N8ELB7</accession>
<dbReference type="Proteomes" id="UP000434044">
    <property type="component" value="Unassembled WGS sequence"/>
</dbReference>
<dbReference type="GO" id="GO:0008998">
    <property type="term" value="F:ribonucleoside-triphosphate reductase (thioredoxin) activity"/>
    <property type="evidence" value="ECO:0007669"/>
    <property type="project" value="InterPro"/>
</dbReference>
<dbReference type="RefSeq" id="WP_186343218.1">
    <property type="nucleotide sequence ID" value="NZ_WNKT01000078.1"/>
</dbReference>
<dbReference type="InterPro" id="IPR012833">
    <property type="entry name" value="NrdD"/>
</dbReference>
<evidence type="ECO:0008006" key="3">
    <source>
        <dbReference type="Google" id="ProtNLM"/>
    </source>
</evidence>
<dbReference type="EMBL" id="WNKT01000078">
    <property type="protein sequence ID" value="MTW23124.1"/>
    <property type="molecule type" value="Genomic_DNA"/>
</dbReference>
<organism evidence="1 2">
    <name type="scientific">Allochromatium palmeri</name>
    <dbReference type="NCBI Taxonomy" id="231048"/>
    <lineage>
        <taxon>Bacteria</taxon>
        <taxon>Pseudomonadati</taxon>
        <taxon>Pseudomonadota</taxon>
        <taxon>Gammaproteobacteria</taxon>
        <taxon>Chromatiales</taxon>
        <taxon>Chromatiaceae</taxon>
        <taxon>Allochromatium</taxon>
    </lineage>
</organism>
<dbReference type="GO" id="GO:0006260">
    <property type="term" value="P:DNA replication"/>
    <property type="evidence" value="ECO:0007669"/>
    <property type="project" value="InterPro"/>
</dbReference>
<name>A0A6N8ELB7_9GAMM</name>
<dbReference type="AlphaFoldDB" id="A0A6N8ELB7"/>
<evidence type="ECO:0000313" key="2">
    <source>
        <dbReference type="Proteomes" id="UP000434044"/>
    </source>
</evidence>
<proteinExistence type="predicted"/>
<dbReference type="Pfam" id="PF13597">
    <property type="entry name" value="NRDD"/>
    <property type="match status" value="1"/>
</dbReference>
<evidence type="ECO:0000313" key="1">
    <source>
        <dbReference type="EMBL" id="MTW23124.1"/>
    </source>
</evidence>
<protein>
    <recommendedName>
        <fullName evidence="3">Oxidoreductase</fullName>
    </recommendedName>
</protein>
<comment type="caution">
    <text evidence="1">The sequence shown here is derived from an EMBL/GenBank/DDBJ whole genome shotgun (WGS) entry which is preliminary data.</text>
</comment>
<sequence>MTQRCEIWTRVMGYHRPIDSFNAGKQAEQAERCYFREPGIRRACSSRLLADMFRSALTS</sequence>
<gene>
    <name evidence="1" type="ORF">GJ668_18975</name>
</gene>
<reference evidence="1 2" key="1">
    <citation type="submission" date="2019-11" db="EMBL/GenBank/DDBJ databases">
        <title>Whole-genome sequence of the anaerobic purple sulfur bacterium Allochromatium palmeri DSM 15591.</title>
        <authorList>
            <person name="Kyndt J.A."/>
            <person name="Meyer T.E."/>
        </authorList>
    </citation>
    <scope>NUCLEOTIDE SEQUENCE [LARGE SCALE GENOMIC DNA]</scope>
    <source>
        <strain evidence="1 2">DSM 15591</strain>
    </source>
</reference>